<evidence type="ECO:0000313" key="1">
    <source>
        <dbReference type="EMBL" id="MDT0686945.1"/>
    </source>
</evidence>
<dbReference type="SUPFAM" id="SSF49899">
    <property type="entry name" value="Concanavalin A-like lectins/glucanases"/>
    <property type="match status" value="1"/>
</dbReference>
<dbReference type="InterPro" id="IPR013320">
    <property type="entry name" value="ConA-like_dom_sf"/>
</dbReference>
<dbReference type="Gene3D" id="2.60.120.560">
    <property type="entry name" value="Exo-inulinase, domain 1"/>
    <property type="match status" value="1"/>
</dbReference>
<sequence>MQVLPRNIFFCTVIFLIFLKNHAQQIPDHYQLLYEEDFEGDASLNDFEISDSNAWKIGNGKTGQALELAGKSGYNPPVRSPLNIAFIKNKRFGSFILKADLQQTGKEYGHRDLCLFFGIKDHTNFYYTHLASSADPNAHNIFIVNDAPRTNIASRTTEGIDWGTTKNWHKMRLERDIESGSIKVFLNDMDTPVMEAEDKHFNFGFIGFGSFDDTGKIDNIKIWGPALAPQHIGFF</sequence>
<dbReference type="Proteomes" id="UP001253848">
    <property type="component" value="Unassembled WGS sequence"/>
</dbReference>
<evidence type="ECO:0008006" key="3">
    <source>
        <dbReference type="Google" id="ProtNLM"/>
    </source>
</evidence>
<name>A0ABU3DT97_9FLAO</name>
<comment type="caution">
    <text evidence="1">The sequence shown here is derived from an EMBL/GenBank/DDBJ whole genome shotgun (WGS) entry which is preliminary data.</text>
</comment>
<organism evidence="1 2">
    <name type="scientific">Autumnicola psychrophila</name>
    <dbReference type="NCBI Taxonomy" id="3075592"/>
    <lineage>
        <taxon>Bacteria</taxon>
        <taxon>Pseudomonadati</taxon>
        <taxon>Bacteroidota</taxon>
        <taxon>Flavobacteriia</taxon>
        <taxon>Flavobacteriales</taxon>
        <taxon>Flavobacteriaceae</taxon>
        <taxon>Autumnicola</taxon>
    </lineage>
</organism>
<keyword evidence="2" id="KW-1185">Reference proteome</keyword>
<accession>A0ABU3DT97</accession>
<protein>
    <recommendedName>
        <fullName evidence="3">Lectin</fullName>
    </recommendedName>
</protein>
<evidence type="ECO:0000313" key="2">
    <source>
        <dbReference type="Proteomes" id="UP001253848"/>
    </source>
</evidence>
<dbReference type="RefSeq" id="WP_311500244.1">
    <property type="nucleotide sequence ID" value="NZ_JAVRHN010000007.1"/>
</dbReference>
<reference evidence="1 2" key="1">
    <citation type="submission" date="2023-09" db="EMBL/GenBank/DDBJ databases">
        <authorList>
            <person name="Rey-Velasco X."/>
        </authorList>
    </citation>
    <scope>NUCLEOTIDE SEQUENCE [LARGE SCALE GENOMIC DNA]</scope>
    <source>
        <strain evidence="1 2">F225</strain>
    </source>
</reference>
<gene>
    <name evidence="1" type="ORF">RM541_11245</name>
</gene>
<proteinExistence type="predicted"/>
<dbReference type="EMBL" id="JAVRHN010000007">
    <property type="protein sequence ID" value="MDT0686945.1"/>
    <property type="molecule type" value="Genomic_DNA"/>
</dbReference>